<keyword evidence="3" id="KW-1185">Reference proteome</keyword>
<evidence type="ECO:0000313" key="2">
    <source>
        <dbReference type="EMBL" id="BAZ01204.1"/>
    </source>
</evidence>
<keyword evidence="1" id="KW-1133">Transmembrane helix</keyword>
<dbReference type="PANTHER" id="PTHR36109">
    <property type="entry name" value="MEMBRANE PROTEIN-RELATED"/>
    <property type="match status" value="1"/>
</dbReference>
<keyword evidence="1" id="KW-0472">Membrane</keyword>
<sequence length="635" mass="65073">MAVVRRAIGVFHNRHDTEQALRELSNSGIAMDRVSVIAREGDRHGDIAGTPVTEKVGDKSDEGATIGAVSGGALGGLTGLLVGLGSLAIPGIGPIMLAGAAATALATTVAGGAIGAAAGSLLGGLIGLGIPEERARMYNERVERGGYLVIFDGTEAEIARVEPILRRWNIDEFNVFDRPTSENVASDRVAPVAPVGAVGTHRDVRTNKRAIGVFAHRRDAEAALTELRDAGFPMSRVSIIAKHNEGDRIAGVNTGVNTGVDRNVGTGNKADEGAKAGAATGAALGGLGGLLVGLGALAIPGVGPVIAGGAAATALATAVTGGAIGAAAGGITGGLVGLGIPENRARVYSDRFNRGDYLVIVDGTESEIHQAENILRRRGIEDWAVYDATDLDRVHHHHDNHDRPVGDVRANRRAVGVFAHRRDAEAALTELRDAGFPMSRVSIIAKHNEGDRIAGVNTGVNTAVDRNVGTGNKADEGAKAGAATGAALGGLGGLLVGLGALAIPGVGPVIAGGAAATALATTVTGGAIGAAAGGITGGLVGLGIPENRARVYSDRFNKGDYIVMVDGTESEIHQAENILRRRGIEDWAVYDATDLDRAHHHHDRTVVDHTHPNYVSDVATDEPAVVIIDRRDETI</sequence>
<protein>
    <submittedName>
        <fullName evidence="2">Multi-sensor signal transduction histidine kinase</fullName>
    </submittedName>
</protein>
<accession>A0A1Z4N668</accession>
<feature type="transmembrane region" description="Helical" evidence="1">
    <location>
        <begin position="64"/>
        <end position="89"/>
    </location>
</feature>
<dbReference type="GO" id="GO:0016301">
    <property type="term" value="F:kinase activity"/>
    <property type="evidence" value="ECO:0007669"/>
    <property type="project" value="UniProtKB-KW"/>
</dbReference>
<keyword evidence="2" id="KW-0808">Transferase</keyword>
<feature type="transmembrane region" description="Helical" evidence="1">
    <location>
        <begin position="278"/>
        <end position="299"/>
    </location>
</feature>
<organism evidence="2 3">
    <name type="scientific">Tolypothrix tenuis PCC 7101</name>
    <dbReference type="NCBI Taxonomy" id="231146"/>
    <lineage>
        <taxon>Bacteria</taxon>
        <taxon>Bacillati</taxon>
        <taxon>Cyanobacteriota</taxon>
        <taxon>Cyanophyceae</taxon>
        <taxon>Nostocales</taxon>
        <taxon>Tolypothrichaceae</taxon>
        <taxon>Tolypothrix</taxon>
    </lineage>
</organism>
<evidence type="ECO:0000313" key="3">
    <source>
        <dbReference type="Proteomes" id="UP000218785"/>
    </source>
</evidence>
<dbReference type="EMBL" id="AP018248">
    <property type="protein sequence ID" value="BAZ01204.1"/>
    <property type="molecule type" value="Genomic_DNA"/>
</dbReference>
<dbReference type="PANTHER" id="PTHR36109:SF2">
    <property type="entry name" value="MEMBRANE PROTEIN"/>
    <property type="match status" value="1"/>
</dbReference>
<keyword evidence="2" id="KW-0418">Kinase</keyword>
<gene>
    <name evidence="2" type="ORF">NIES37_52030</name>
</gene>
<name>A0A1Z4N668_9CYAN</name>
<reference evidence="2 3" key="1">
    <citation type="submission" date="2017-06" db="EMBL/GenBank/DDBJ databases">
        <title>Genome sequencing of cyanobaciteial culture collection at National Institute for Environmental Studies (NIES).</title>
        <authorList>
            <person name="Hirose Y."/>
            <person name="Shimura Y."/>
            <person name="Fujisawa T."/>
            <person name="Nakamura Y."/>
            <person name="Kawachi M."/>
        </authorList>
    </citation>
    <scope>NUCLEOTIDE SEQUENCE [LARGE SCALE GENOMIC DNA]</scope>
    <source>
        <strain evidence="2 3">NIES-37</strain>
    </source>
</reference>
<dbReference type="KEGG" id="ttq:NIES37_52030"/>
<dbReference type="AlphaFoldDB" id="A0A1Z4N668"/>
<dbReference type="InterPro" id="IPR052948">
    <property type="entry name" value="Low_temp-induced_all0457"/>
</dbReference>
<evidence type="ECO:0000256" key="1">
    <source>
        <dbReference type="SAM" id="Phobius"/>
    </source>
</evidence>
<keyword evidence="1" id="KW-0812">Transmembrane</keyword>
<feature type="transmembrane region" description="Helical" evidence="1">
    <location>
        <begin position="95"/>
        <end position="128"/>
    </location>
</feature>
<dbReference type="Proteomes" id="UP000218785">
    <property type="component" value="Chromosome"/>
</dbReference>
<feature type="transmembrane region" description="Helical" evidence="1">
    <location>
        <begin position="305"/>
        <end position="338"/>
    </location>
</feature>
<proteinExistence type="predicted"/>